<keyword evidence="2" id="KW-0223">Dioxygenase</keyword>
<protein>
    <submittedName>
        <fullName evidence="2">Alpha-ketoglutarate-dependent dioxygenase AlkB</fullName>
    </submittedName>
</protein>
<proteinExistence type="predicted"/>
<dbReference type="RefSeq" id="WP_190908633.1">
    <property type="nucleotide sequence ID" value="NZ_JACJTQ010000049.1"/>
</dbReference>
<name>A0ABR8J9Z8_9NOST</name>
<dbReference type="GO" id="GO:0051213">
    <property type="term" value="F:dioxygenase activity"/>
    <property type="evidence" value="ECO:0007669"/>
    <property type="project" value="UniProtKB-KW"/>
</dbReference>
<dbReference type="PANTHER" id="PTHR12463">
    <property type="entry name" value="OXYGENASE-RELATED"/>
    <property type="match status" value="1"/>
</dbReference>
<evidence type="ECO:0000313" key="2">
    <source>
        <dbReference type="EMBL" id="MBD2694468.1"/>
    </source>
</evidence>
<gene>
    <name evidence="2" type="ORF">H6G68_22435</name>
</gene>
<sequence length="287" mass="33056">MNKKKNKLFCSTNSKESINQEESTQLELFSQTTEKNTYSVVNFGEISKLKQKLQSATESNQTSLNQQTIQQISGQEIQKLEITSFFHDTRKENSDTDCEVHKVTGLKYIPEFIDQSEHNYLIKQLDNQPWLSDLKRRVQHYGYKYNYKARKIDTSMHIGALPDWALDLAYKLYNNNFIDSIPDQVIINEYLPGQGISSHIDCVPCFSNTIISLSLGSACIMDFTNPSTDEKIPVLLEPKSIVILKEDARYKWNHSIAARKTDKFQGTVIKRERRISLTFRKVILASS</sequence>
<dbReference type="InterPro" id="IPR005123">
    <property type="entry name" value="Oxoglu/Fe-dep_dioxygenase_dom"/>
</dbReference>
<dbReference type="SUPFAM" id="SSF51197">
    <property type="entry name" value="Clavaminate synthase-like"/>
    <property type="match status" value="1"/>
</dbReference>
<dbReference type="InterPro" id="IPR027450">
    <property type="entry name" value="AlkB-like"/>
</dbReference>
<dbReference type="Pfam" id="PF13532">
    <property type="entry name" value="2OG-FeII_Oxy_2"/>
    <property type="match status" value="1"/>
</dbReference>
<keyword evidence="3" id="KW-1185">Reference proteome</keyword>
<evidence type="ECO:0000259" key="1">
    <source>
        <dbReference type="PROSITE" id="PS51471"/>
    </source>
</evidence>
<dbReference type="EMBL" id="JACJTQ010000049">
    <property type="protein sequence ID" value="MBD2694468.1"/>
    <property type="molecule type" value="Genomic_DNA"/>
</dbReference>
<dbReference type="PROSITE" id="PS51471">
    <property type="entry name" value="FE2OG_OXY"/>
    <property type="match status" value="1"/>
</dbReference>
<dbReference type="InterPro" id="IPR032857">
    <property type="entry name" value="ALKBH4"/>
</dbReference>
<dbReference type="PANTHER" id="PTHR12463:SF1">
    <property type="entry name" value="2-OXOGLUTARATE AND FE-DEPENDENT OXYGENASE FAMILY PROTEIN"/>
    <property type="match status" value="1"/>
</dbReference>
<dbReference type="Proteomes" id="UP000660381">
    <property type="component" value="Unassembled WGS sequence"/>
</dbReference>
<dbReference type="Gene3D" id="2.60.120.590">
    <property type="entry name" value="Alpha-ketoglutarate-dependent dioxygenase AlkB-like"/>
    <property type="match status" value="1"/>
</dbReference>
<keyword evidence="2" id="KW-0560">Oxidoreductase</keyword>
<comment type="caution">
    <text evidence="2">The sequence shown here is derived from an EMBL/GenBank/DDBJ whole genome shotgun (WGS) entry which is preliminary data.</text>
</comment>
<accession>A0ABR8J9Z8</accession>
<evidence type="ECO:0000313" key="3">
    <source>
        <dbReference type="Proteomes" id="UP000660381"/>
    </source>
</evidence>
<feature type="domain" description="Fe2OG dioxygenase" evidence="1">
    <location>
        <begin position="181"/>
        <end position="283"/>
    </location>
</feature>
<reference evidence="2 3" key="1">
    <citation type="journal article" date="2020" name="ISME J.">
        <title>Comparative genomics reveals insights into cyanobacterial evolution and habitat adaptation.</title>
        <authorList>
            <person name="Chen M.Y."/>
            <person name="Teng W.K."/>
            <person name="Zhao L."/>
            <person name="Hu C.X."/>
            <person name="Zhou Y.K."/>
            <person name="Han B.P."/>
            <person name="Song L.R."/>
            <person name="Shu W.S."/>
        </authorList>
    </citation>
    <scope>NUCLEOTIDE SEQUENCE [LARGE SCALE GENOMIC DNA]</scope>
    <source>
        <strain evidence="2 3">FACHB-362</strain>
    </source>
</reference>
<organism evidence="2 3">
    <name type="scientific">Anabaena catenula FACHB-362</name>
    <dbReference type="NCBI Taxonomy" id="2692877"/>
    <lineage>
        <taxon>Bacteria</taxon>
        <taxon>Bacillati</taxon>
        <taxon>Cyanobacteriota</taxon>
        <taxon>Cyanophyceae</taxon>
        <taxon>Nostocales</taxon>
        <taxon>Nostocaceae</taxon>
        <taxon>Anabaena</taxon>
    </lineage>
</organism>
<dbReference type="InterPro" id="IPR037151">
    <property type="entry name" value="AlkB-like_sf"/>
</dbReference>